<evidence type="ECO:0000313" key="1">
    <source>
        <dbReference type="EMBL" id="MBX57433.1"/>
    </source>
</evidence>
<dbReference type="EMBL" id="GGEC01076949">
    <property type="protein sequence ID" value="MBX57433.1"/>
    <property type="molecule type" value="Transcribed_RNA"/>
</dbReference>
<accession>A0A2P2PRW0</accession>
<protein>
    <submittedName>
        <fullName evidence="1">Uncharacterized protein</fullName>
    </submittedName>
</protein>
<dbReference type="AlphaFoldDB" id="A0A2P2PRW0"/>
<name>A0A2P2PRW0_RHIMU</name>
<organism evidence="1">
    <name type="scientific">Rhizophora mucronata</name>
    <name type="common">Asiatic mangrove</name>
    <dbReference type="NCBI Taxonomy" id="61149"/>
    <lineage>
        <taxon>Eukaryota</taxon>
        <taxon>Viridiplantae</taxon>
        <taxon>Streptophyta</taxon>
        <taxon>Embryophyta</taxon>
        <taxon>Tracheophyta</taxon>
        <taxon>Spermatophyta</taxon>
        <taxon>Magnoliopsida</taxon>
        <taxon>eudicotyledons</taxon>
        <taxon>Gunneridae</taxon>
        <taxon>Pentapetalae</taxon>
        <taxon>rosids</taxon>
        <taxon>fabids</taxon>
        <taxon>Malpighiales</taxon>
        <taxon>Rhizophoraceae</taxon>
        <taxon>Rhizophora</taxon>
    </lineage>
</organism>
<proteinExistence type="predicted"/>
<reference evidence="1" key="1">
    <citation type="submission" date="2018-02" db="EMBL/GenBank/DDBJ databases">
        <title>Rhizophora mucronata_Transcriptome.</title>
        <authorList>
            <person name="Meera S.P."/>
            <person name="Sreeshan A."/>
            <person name="Augustine A."/>
        </authorList>
    </citation>
    <scope>NUCLEOTIDE SEQUENCE</scope>
    <source>
        <tissue evidence="1">Leaf</tissue>
    </source>
</reference>
<sequence>MDRFFSPYQLPNHYYEITTREALKHLRFKSKLTQRNFYQIIEERKKFCL</sequence>